<gene>
    <name evidence="10" type="ORF">HUT08_24910</name>
</gene>
<feature type="transmembrane region" description="Helical" evidence="7">
    <location>
        <begin position="228"/>
        <end position="257"/>
    </location>
</feature>
<evidence type="ECO:0000313" key="11">
    <source>
        <dbReference type="Proteomes" id="UP000509303"/>
    </source>
</evidence>
<dbReference type="PROSITE" id="PS50928">
    <property type="entry name" value="ABC_TM1"/>
    <property type="match status" value="1"/>
</dbReference>
<evidence type="ECO:0000256" key="5">
    <source>
        <dbReference type="ARBA" id="ARBA00022989"/>
    </source>
</evidence>
<evidence type="ECO:0000313" key="10">
    <source>
        <dbReference type="EMBL" id="QKW52243.1"/>
    </source>
</evidence>
<feature type="transmembrane region" description="Helical" evidence="7">
    <location>
        <begin position="280"/>
        <end position="300"/>
    </location>
</feature>
<keyword evidence="6 7" id="KW-0472">Membrane</keyword>
<dbReference type="RefSeq" id="WP_176163948.1">
    <property type="nucleotide sequence ID" value="NZ_CP054929.1"/>
</dbReference>
<feature type="compositionally biased region" description="Gly residues" evidence="8">
    <location>
        <begin position="332"/>
        <end position="353"/>
    </location>
</feature>
<dbReference type="EMBL" id="CP054929">
    <property type="protein sequence ID" value="QKW52243.1"/>
    <property type="molecule type" value="Genomic_DNA"/>
</dbReference>
<evidence type="ECO:0000256" key="6">
    <source>
        <dbReference type="ARBA" id="ARBA00023136"/>
    </source>
</evidence>
<evidence type="ECO:0000256" key="7">
    <source>
        <dbReference type="RuleBase" id="RU363032"/>
    </source>
</evidence>
<keyword evidence="4 7" id="KW-0812">Transmembrane</keyword>
<feature type="transmembrane region" description="Helical" evidence="7">
    <location>
        <begin position="175"/>
        <end position="193"/>
    </location>
</feature>
<dbReference type="Pfam" id="PF00528">
    <property type="entry name" value="BPD_transp_1"/>
    <property type="match status" value="1"/>
</dbReference>
<reference evidence="10 11" key="1">
    <citation type="submission" date="2020-06" db="EMBL/GenBank/DDBJ databases">
        <title>Genome mining for natural products.</title>
        <authorList>
            <person name="Zhang B."/>
            <person name="Shi J."/>
            <person name="Ge H."/>
        </authorList>
    </citation>
    <scope>NUCLEOTIDE SEQUENCE [LARGE SCALE GENOMIC DNA]</scope>
    <source>
        <strain evidence="10 11">NA00687</strain>
    </source>
</reference>
<dbReference type="Proteomes" id="UP000509303">
    <property type="component" value="Chromosome"/>
</dbReference>
<comment type="similarity">
    <text evidence="7">Belongs to the binding-protein-dependent transport system permease family.</text>
</comment>
<dbReference type="PANTHER" id="PTHR43386">
    <property type="entry name" value="OLIGOPEPTIDE TRANSPORT SYSTEM PERMEASE PROTEIN APPC"/>
    <property type="match status" value="1"/>
</dbReference>
<feature type="transmembrane region" description="Helical" evidence="7">
    <location>
        <begin position="32"/>
        <end position="53"/>
    </location>
</feature>
<dbReference type="CDD" id="cd06261">
    <property type="entry name" value="TM_PBP2"/>
    <property type="match status" value="1"/>
</dbReference>
<evidence type="ECO:0000256" key="3">
    <source>
        <dbReference type="ARBA" id="ARBA00022475"/>
    </source>
</evidence>
<dbReference type="InterPro" id="IPR025966">
    <property type="entry name" value="OppC_N"/>
</dbReference>
<dbReference type="Pfam" id="PF12911">
    <property type="entry name" value="OppC_N"/>
    <property type="match status" value="1"/>
</dbReference>
<dbReference type="InterPro" id="IPR050366">
    <property type="entry name" value="BP-dependent_transpt_permease"/>
</dbReference>
<evidence type="ECO:0000256" key="4">
    <source>
        <dbReference type="ARBA" id="ARBA00022692"/>
    </source>
</evidence>
<dbReference type="InterPro" id="IPR000515">
    <property type="entry name" value="MetI-like"/>
</dbReference>
<feature type="transmembrane region" description="Helical" evidence="7">
    <location>
        <begin position="110"/>
        <end position="135"/>
    </location>
</feature>
<proteinExistence type="inferred from homology"/>
<keyword evidence="5 7" id="KW-1133">Transmembrane helix</keyword>
<sequence>MTSEVLATTQAGAPAPASGARQVWRRLRARKAAVVAGAGLTLLVLLALAAPLLSALTGQDPNTYHDDLVDSARGGVPTGTWGGISAEHWLGVEPGTGRDLFIRLVHGARISLVVAVGATLLQVLIGVVVGIAAGFGSRFVDGLLSHVSDVFIALPMLAFVIALTAVVPADFPRPLLLVLVIALFGWAGTARVVRAQTLSLKKLDFVAAARLGGSGPFRVARRELLPSLAAPVITYSAILLPSNIVAEAALSFLGVGIRPPTPSWGQMLSTATTWFRADPAYVLLPAGLLFLTVLAFTVLGDALRVALDPREASRLGVGRRRTRKAGKAGAVGKVGGSGEASGTGKAGASGGAGVADASATPGTAQKGGPA</sequence>
<name>A0A7H8NCQ8_9ACTN</name>
<accession>A0A7H8NCQ8</accession>
<feature type="region of interest" description="Disordered" evidence="8">
    <location>
        <begin position="326"/>
        <end position="370"/>
    </location>
</feature>
<organism evidence="10 11">
    <name type="scientific">Streptomyces buecherae</name>
    <dbReference type="NCBI Taxonomy" id="2763006"/>
    <lineage>
        <taxon>Bacteria</taxon>
        <taxon>Bacillati</taxon>
        <taxon>Actinomycetota</taxon>
        <taxon>Actinomycetes</taxon>
        <taxon>Kitasatosporales</taxon>
        <taxon>Streptomycetaceae</taxon>
        <taxon>Streptomyces</taxon>
    </lineage>
</organism>
<dbReference type="GO" id="GO:0005886">
    <property type="term" value="C:plasma membrane"/>
    <property type="evidence" value="ECO:0007669"/>
    <property type="project" value="UniProtKB-SubCell"/>
</dbReference>
<keyword evidence="3" id="KW-1003">Cell membrane</keyword>
<comment type="subcellular location">
    <subcellularLocation>
        <location evidence="1 7">Cell membrane</location>
        <topology evidence="1 7">Multi-pass membrane protein</topology>
    </subcellularLocation>
</comment>
<dbReference type="AlphaFoldDB" id="A0A7H8NCQ8"/>
<evidence type="ECO:0000259" key="9">
    <source>
        <dbReference type="PROSITE" id="PS50928"/>
    </source>
</evidence>
<dbReference type="Gene3D" id="1.10.3720.10">
    <property type="entry name" value="MetI-like"/>
    <property type="match status" value="1"/>
</dbReference>
<dbReference type="InterPro" id="IPR035906">
    <property type="entry name" value="MetI-like_sf"/>
</dbReference>
<evidence type="ECO:0000256" key="1">
    <source>
        <dbReference type="ARBA" id="ARBA00004651"/>
    </source>
</evidence>
<evidence type="ECO:0000256" key="2">
    <source>
        <dbReference type="ARBA" id="ARBA00022448"/>
    </source>
</evidence>
<feature type="domain" description="ABC transmembrane type-1" evidence="9">
    <location>
        <begin position="108"/>
        <end position="300"/>
    </location>
</feature>
<dbReference type="PANTHER" id="PTHR43386:SF1">
    <property type="entry name" value="D,D-DIPEPTIDE TRANSPORT SYSTEM PERMEASE PROTEIN DDPC-RELATED"/>
    <property type="match status" value="1"/>
</dbReference>
<keyword evidence="11" id="KW-1185">Reference proteome</keyword>
<dbReference type="GO" id="GO:0055085">
    <property type="term" value="P:transmembrane transport"/>
    <property type="evidence" value="ECO:0007669"/>
    <property type="project" value="InterPro"/>
</dbReference>
<feature type="transmembrane region" description="Helical" evidence="7">
    <location>
        <begin position="147"/>
        <end position="169"/>
    </location>
</feature>
<dbReference type="SUPFAM" id="SSF161098">
    <property type="entry name" value="MetI-like"/>
    <property type="match status" value="1"/>
</dbReference>
<evidence type="ECO:0000256" key="8">
    <source>
        <dbReference type="SAM" id="MobiDB-lite"/>
    </source>
</evidence>
<protein>
    <submittedName>
        <fullName evidence="10">ABC transporter permease</fullName>
    </submittedName>
</protein>
<keyword evidence="2 7" id="KW-0813">Transport</keyword>